<keyword evidence="3" id="KW-1185">Reference proteome</keyword>
<accession>K9W6Q3</accession>
<dbReference type="NCBIfam" id="TIGR03798">
    <property type="entry name" value="leader_Nif11"/>
    <property type="match status" value="1"/>
</dbReference>
<dbReference type="AlphaFoldDB" id="K9W6Q3"/>
<dbReference type="KEGG" id="cep:Cri9333_4668"/>
<protein>
    <submittedName>
        <fullName evidence="2">Bacteriocin propeptide, TIGR03798 family</fullName>
    </submittedName>
</protein>
<dbReference type="eggNOG" id="ENOG50335EM">
    <property type="taxonomic scope" value="Bacteria"/>
</dbReference>
<dbReference type="OrthoDB" id="516068at2"/>
<dbReference type="InterPro" id="IPR012903">
    <property type="entry name" value="Nif11"/>
</dbReference>
<evidence type="ECO:0000259" key="1">
    <source>
        <dbReference type="Pfam" id="PF07862"/>
    </source>
</evidence>
<evidence type="ECO:0000313" key="3">
    <source>
        <dbReference type="Proteomes" id="UP000010472"/>
    </source>
</evidence>
<gene>
    <name evidence="2" type="ORF">Cri9333_4668</name>
</gene>
<reference evidence="2 3" key="1">
    <citation type="submission" date="2012-06" db="EMBL/GenBank/DDBJ databases">
        <title>Finished chromosome of genome of Crinalium epipsammum PCC 9333.</title>
        <authorList>
            <consortium name="US DOE Joint Genome Institute"/>
            <person name="Gugger M."/>
            <person name="Coursin T."/>
            <person name="Rippka R."/>
            <person name="Tandeau De Marsac N."/>
            <person name="Huntemann M."/>
            <person name="Wei C.-L."/>
            <person name="Han J."/>
            <person name="Detter J.C."/>
            <person name="Han C."/>
            <person name="Tapia R."/>
            <person name="Davenport K."/>
            <person name="Daligault H."/>
            <person name="Erkkila T."/>
            <person name="Gu W."/>
            <person name="Munk A.C.C."/>
            <person name="Teshima H."/>
            <person name="Xu Y."/>
            <person name="Chain P."/>
            <person name="Chen A."/>
            <person name="Krypides N."/>
            <person name="Mavromatis K."/>
            <person name="Markowitz V."/>
            <person name="Szeto E."/>
            <person name="Ivanova N."/>
            <person name="Mikhailova N."/>
            <person name="Ovchinnikova G."/>
            <person name="Pagani I."/>
            <person name="Pati A."/>
            <person name="Goodwin L."/>
            <person name="Peters L."/>
            <person name="Pitluck S."/>
            <person name="Woyke T."/>
            <person name="Kerfeld C."/>
        </authorList>
    </citation>
    <scope>NUCLEOTIDE SEQUENCE [LARGE SCALE GENOMIC DNA]</scope>
    <source>
        <strain evidence="2 3">PCC 9333</strain>
    </source>
</reference>
<evidence type="ECO:0000313" key="2">
    <source>
        <dbReference type="EMBL" id="AFZ15447.1"/>
    </source>
</evidence>
<dbReference type="EMBL" id="CP003620">
    <property type="protein sequence ID" value="AFZ15447.1"/>
    <property type="molecule type" value="Genomic_DNA"/>
</dbReference>
<dbReference type="InterPro" id="IPR022516">
    <property type="entry name" value="CHP03798_Ocin"/>
</dbReference>
<feature type="domain" description="Nif11" evidence="1">
    <location>
        <begin position="1"/>
        <end position="48"/>
    </location>
</feature>
<proteinExistence type="predicted"/>
<sequence length="77" mass="9066">MSNESAKKFLADAAHNMVLREKFTQVTNPQEFIQTVEELGYTFTTDELKEVVKEYSEGVVIRRKTGVWQWLRTINWV</sequence>
<organism evidence="2 3">
    <name type="scientific">Crinalium epipsammum PCC 9333</name>
    <dbReference type="NCBI Taxonomy" id="1173022"/>
    <lineage>
        <taxon>Bacteria</taxon>
        <taxon>Bacillati</taxon>
        <taxon>Cyanobacteriota</taxon>
        <taxon>Cyanophyceae</taxon>
        <taxon>Gomontiellales</taxon>
        <taxon>Gomontiellaceae</taxon>
        <taxon>Crinalium</taxon>
    </lineage>
</organism>
<dbReference type="Proteomes" id="UP000010472">
    <property type="component" value="Chromosome"/>
</dbReference>
<name>K9W6Q3_9CYAN</name>
<dbReference type="Pfam" id="PF07862">
    <property type="entry name" value="Nif11"/>
    <property type="match status" value="1"/>
</dbReference>
<dbReference type="RefSeq" id="WP_015205537.1">
    <property type="nucleotide sequence ID" value="NC_019753.1"/>
</dbReference>
<dbReference type="HOGENOM" id="CLU_2634669_0_0_3"/>